<evidence type="ECO:0000256" key="5">
    <source>
        <dbReference type="ARBA" id="ARBA00022801"/>
    </source>
</evidence>
<evidence type="ECO:0000256" key="4">
    <source>
        <dbReference type="ARBA" id="ARBA00022729"/>
    </source>
</evidence>
<gene>
    <name evidence="11" type="ORF">KE626_15865</name>
</gene>
<dbReference type="InterPro" id="IPR026444">
    <property type="entry name" value="Secre_tail"/>
</dbReference>
<dbReference type="InterPro" id="IPR024079">
    <property type="entry name" value="MetalloPept_cat_dom_sf"/>
</dbReference>
<name>A0ABS5J0Q0_9BACT</name>
<keyword evidence="7" id="KW-0482">Metalloprotease</keyword>
<dbReference type="Pfam" id="PF05572">
    <property type="entry name" value="Peptidase_M43"/>
    <property type="match status" value="1"/>
</dbReference>
<dbReference type="Pfam" id="PF18962">
    <property type="entry name" value="Por_Secre_tail"/>
    <property type="match status" value="1"/>
</dbReference>
<dbReference type="Proteomes" id="UP000676386">
    <property type="component" value="Unassembled WGS sequence"/>
</dbReference>
<dbReference type="InterPro" id="IPR013320">
    <property type="entry name" value="ConA-like_dom_sf"/>
</dbReference>
<evidence type="ECO:0000259" key="10">
    <source>
        <dbReference type="Pfam" id="PF18962"/>
    </source>
</evidence>
<dbReference type="InterPro" id="IPR008754">
    <property type="entry name" value="Peptidase_M43"/>
</dbReference>
<evidence type="ECO:0000259" key="9">
    <source>
        <dbReference type="Pfam" id="PF05572"/>
    </source>
</evidence>
<evidence type="ECO:0000256" key="3">
    <source>
        <dbReference type="ARBA" id="ARBA00022723"/>
    </source>
</evidence>
<feature type="domain" description="Peptidase M43 pregnancy-associated plasma-A" evidence="9">
    <location>
        <begin position="171"/>
        <end position="318"/>
    </location>
</feature>
<dbReference type="Gene3D" id="3.40.390.10">
    <property type="entry name" value="Collagenase (Catalytic Domain)"/>
    <property type="match status" value="1"/>
</dbReference>
<dbReference type="NCBIfam" id="TIGR04183">
    <property type="entry name" value="Por_Secre_tail"/>
    <property type="match status" value="1"/>
</dbReference>
<comment type="caution">
    <text evidence="11">The sequence shown here is derived from an EMBL/GenBank/DDBJ whole genome shotgun (WGS) entry which is preliminary data.</text>
</comment>
<evidence type="ECO:0000313" key="12">
    <source>
        <dbReference type="Proteomes" id="UP000676386"/>
    </source>
</evidence>
<keyword evidence="6" id="KW-0862">Zinc</keyword>
<keyword evidence="4" id="KW-0732">Signal</keyword>
<evidence type="ECO:0000313" key="11">
    <source>
        <dbReference type="EMBL" id="MBS0028796.1"/>
    </source>
</evidence>
<dbReference type="EMBL" id="JAGTXB010000007">
    <property type="protein sequence ID" value="MBS0028796.1"/>
    <property type="molecule type" value="Genomic_DNA"/>
</dbReference>
<evidence type="ECO:0000256" key="1">
    <source>
        <dbReference type="ARBA" id="ARBA00008721"/>
    </source>
</evidence>
<keyword evidence="5" id="KW-0378">Hydrolase</keyword>
<evidence type="ECO:0000256" key="7">
    <source>
        <dbReference type="ARBA" id="ARBA00023049"/>
    </source>
</evidence>
<dbReference type="PANTHER" id="PTHR47466:SF1">
    <property type="entry name" value="METALLOPROTEASE MEP1 (AFU_ORTHOLOGUE AFUA_1G07730)-RELATED"/>
    <property type="match status" value="1"/>
</dbReference>
<dbReference type="NCBIfam" id="NF038128">
    <property type="entry name" value="choice_anch_J"/>
    <property type="match status" value="1"/>
</dbReference>
<accession>A0ABS5J0Q0</accession>
<comment type="similarity">
    <text evidence="1">Belongs to the peptidase M43B family.</text>
</comment>
<keyword evidence="8" id="KW-1015">Disulfide bond</keyword>
<keyword evidence="2" id="KW-0645">Protease</keyword>
<evidence type="ECO:0000256" key="8">
    <source>
        <dbReference type="ARBA" id="ARBA00023157"/>
    </source>
</evidence>
<organism evidence="11 12">
    <name type="scientific">Chitinophaga hostae</name>
    <dbReference type="NCBI Taxonomy" id="2831022"/>
    <lineage>
        <taxon>Bacteria</taxon>
        <taxon>Pseudomonadati</taxon>
        <taxon>Bacteroidota</taxon>
        <taxon>Chitinophagia</taxon>
        <taxon>Chitinophagales</taxon>
        <taxon>Chitinophagaceae</taxon>
        <taxon>Chitinophaga</taxon>
    </lineage>
</organism>
<keyword evidence="3" id="KW-0479">Metal-binding</keyword>
<reference evidence="11 12" key="1">
    <citation type="submission" date="2021-04" db="EMBL/GenBank/DDBJ databases">
        <title>Chitinophaga sp. nov., isolated from the rhizosphere soil.</title>
        <authorList>
            <person name="He S."/>
        </authorList>
    </citation>
    <scope>NUCLEOTIDE SEQUENCE [LARGE SCALE GENOMIC DNA]</scope>
    <source>
        <strain evidence="11 12">2R12</strain>
    </source>
</reference>
<sequence>MRQNFIIIILTFFYCATATAQRKCGTAEALQQRVKEKPSLQELLQKNETRMQLGQVQQRLHARTEATPQTVSIPVVVHIVLDDTSLVTAAQILSQLDVLNRDYNAANPDVSQVPAVWQPLIGNTRISFCLAQRTPDDEPTDGVVKVKTAPGQTFSIANGGADAKYSSTGGSDAWDHSRYLNIWVTRISGNYLGVAAPPGTGYPVEQEGVMIQYTAFGTTGSVSGVYNLGRTATHEIGHYFGLKHIWGDDNGSCSIDDGITDTPLQGDNTYGCPTFPKLDNCTNTAPGIMFMNYMDYTDDACMHLFTTGQVDRMRYVLENIAASLMTSNGCVPPLLVNNDASLVNVTDPVGKICNNHITPVVTLRNRGANPLTAVTIWYQLNNGPLTSYKWTGNLASLKQATVTLPGANVAINSYNLKAYTQLPNGVPDGNITNDTAISHFRYDAEATLPLEQGFENDSFPPPGWDLYNPDRSFTWERSRDVGKGSSASALIRNLGYNTNDQTDDLITPVIDPQSADSVFLFFDVAAAVYSDPADTGNSWDTLQVLVTTDCRQTGTILYSKWGPNLITRQHAVQTEFVPTAGEWRRDSVDLTAAIHKGKFQIAFRNISNSENNIYIDNIRIVKKEVNPTLREKGVLVNPNPTDGIVWVTFYQVPEDLQQVSIYNVHGQVIATRKAADIGVGNRLTFNLVNEPNGVYFVKLIYRNRANTIKLMKVR</sequence>
<dbReference type="Gene3D" id="2.60.120.200">
    <property type="match status" value="1"/>
</dbReference>
<protein>
    <submittedName>
        <fullName evidence="11">Choice-of-anchor J domain-containing protein</fullName>
    </submittedName>
</protein>
<evidence type="ECO:0000256" key="6">
    <source>
        <dbReference type="ARBA" id="ARBA00022833"/>
    </source>
</evidence>
<dbReference type="SUPFAM" id="SSF55486">
    <property type="entry name" value="Metalloproteases ('zincins'), catalytic domain"/>
    <property type="match status" value="1"/>
</dbReference>
<evidence type="ECO:0000256" key="2">
    <source>
        <dbReference type="ARBA" id="ARBA00022670"/>
    </source>
</evidence>
<proteinExistence type="inferred from homology"/>
<keyword evidence="12" id="KW-1185">Reference proteome</keyword>
<feature type="domain" description="Secretion system C-terminal sorting" evidence="10">
    <location>
        <begin position="637"/>
        <end position="709"/>
    </location>
</feature>
<dbReference type="SUPFAM" id="SSF49899">
    <property type="entry name" value="Concanavalin A-like lectins/glucanases"/>
    <property type="match status" value="1"/>
</dbReference>
<dbReference type="CDD" id="cd04275">
    <property type="entry name" value="ZnMc_pappalysin_like"/>
    <property type="match status" value="1"/>
</dbReference>
<dbReference type="RefSeq" id="WP_211973903.1">
    <property type="nucleotide sequence ID" value="NZ_CBFHAM010000088.1"/>
</dbReference>
<dbReference type="PANTHER" id="PTHR47466">
    <property type="match status" value="1"/>
</dbReference>